<gene>
    <name evidence="1" type="ORF">GR702_05400</name>
</gene>
<organism evidence="1 2">
    <name type="scientific">Novosphingobium silvae</name>
    <dbReference type="NCBI Taxonomy" id="2692619"/>
    <lineage>
        <taxon>Bacteria</taxon>
        <taxon>Pseudomonadati</taxon>
        <taxon>Pseudomonadota</taxon>
        <taxon>Alphaproteobacteria</taxon>
        <taxon>Sphingomonadales</taxon>
        <taxon>Sphingomonadaceae</taxon>
        <taxon>Novosphingobium</taxon>
    </lineage>
</organism>
<accession>A0A7X4K5Q5</accession>
<proteinExistence type="predicted"/>
<evidence type="ECO:0000313" key="1">
    <source>
        <dbReference type="EMBL" id="MYL97206.1"/>
    </source>
</evidence>
<dbReference type="RefSeq" id="WP_160984947.1">
    <property type="nucleotide sequence ID" value="NZ_WVTD01000003.1"/>
</dbReference>
<dbReference type="EMBL" id="WVTD01000003">
    <property type="protein sequence ID" value="MYL97206.1"/>
    <property type="molecule type" value="Genomic_DNA"/>
</dbReference>
<dbReference type="AlphaFoldDB" id="A0A7X4K5Q5"/>
<protein>
    <submittedName>
        <fullName evidence="1">AlpA family transcriptional regulator</fullName>
    </submittedName>
</protein>
<comment type="caution">
    <text evidence="1">The sequence shown here is derived from an EMBL/GenBank/DDBJ whole genome shotgun (WGS) entry which is preliminary data.</text>
</comment>
<keyword evidence="2" id="KW-1185">Reference proteome</keyword>
<name>A0A7X4K5Q5_9SPHN</name>
<evidence type="ECO:0000313" key="2">
    <source>
        <dbReference type="Proteomes" id="UP000465810"/>
    </source>
</evidence>
<dbReference type="Proteomes" id="UP000465810">
    <property type="component" value="Unassembled WGS sequence"/>
</dbReference>
<sequence length="64" mass="7486">MAEFLSIDRVATRYSTTKHSVYRWMRDQRDFPVPIVLPSGLKRWSVAELAAWESRNRADADFNA</sequence>
<reference evidence="1 2" key="1">
    <citation type="submission" date="2019-12" db="EMBL/GenBank/DDBJ databases">
        <authorList>
            <person name="Feng G."/>
            <person name="Zhu H."/>
        </authorList>
    </citation>
    <scope>NUCLEOTIDE SEQUENCE [LARGE SCALE GENOMIC DNA]</scope>
    <source>
        <strain evidence="1 2">FGD1</strain>
    </source>
</reference>